<dbReference type="Gene3D" id="2.40.110.10">
    <property type="entry name" value="Butyryl-CoA Dehydrogenase, subunit A, domain 2"/>
    <property type="match status" value="1"/>
</dbReference>
<keyword evidence="4 10" id="KW-0274">FAD</keyword>
<dbReference type="EMBL" id="ACYY01000014">
    <property type="protein sequence ID" value="EEW24828.1"/>
    <property type="molecule type" value="Genomic_DNA"/>
</dbReference>
<dbReference type="InterPro" id="IPR046373">
    <property type="entry name" value="Acyl-CoA_Oxase/DH_mid-dom_sf"/>
</dbReference>
<feature type="domain" description="Acetyl-CoA dehydrogenase-like C-terminal" evidence="14">
    <location>
        <begin position="454"/>
        <end position="557"/>
    </location>
</feature>
<dbReference type="Pfam" id="PF02770">
    <property type="entry name" value="Acyl-CoA_dh_M"/>
    <property type="match status" value="1"/>
</dbReference>
<keyword evidence="5 10" id="KW-0560">Oxidoreductase</keyword>
<comment type="caution">
    <text evidence="15">The sequence shown here is derived from an EMBL/GenBank/DDBJ whole genome shotgun (WGS) entry which is preliminary data.</text>
</comment>
<sequence>MPYRAPVREFRFLFDHVVGLPQVAATDRFAEATPETVDAILTEAARLSETELAPLQRAGDTHPARLEAGRVIASPGFAEGYRGIAAGGWVGIAASPEFGGMGLPMALTSAVNEMMGSACLALHLNPLLTQGQIEALEHHASPEIKALYLPKLISGDWCGTMNLTESQAGSDVGALRAKAEPNADGTYAVTGQKIFISWADADFAANICHLVLARLPDAAPGTRGISLFLVPKFIPDAAGNPGARNSLSVVSLEHKMGLHGSPTAVMQYDAAKGWLIGAPHKGMAAMFTMMNNARLGVGVQGIAAAEGAYQLALDYAMDRKQGKTPVPGAGAIIDHADVRRMLVQMRAEIFAARAIALSCAVATDMARATGSADWQARAALLTPIAKACGTDTGVNVASLGVQVHGGMGFIEETGAAQYLRDVRVTAIYEGTNGIQAMDLVGRKLADGGEAAFRLLEEVEAQAEAARGAFPNMATAVWNAAETLRETTEWLLVQEMNQRFAGAVPYLRAFALVLGAHFQLRAALADAGRVALARVAIKRLLPEHAALLAEVRCSVDELYAVTPEDLRA</sequence>
<proteinExistence type="inferred from homology"/>
<dbReference type="eggNOG" id="COG1960">
    <property type="taxonomic scope" value="Bacteria"/>
</dbReference>
<dbReference type="RefSeq" id="WP_008030996.1">
    <property type="nucleotide sequence ID" value="NZ_ACYY01000014.1"/>
</dbReference>
<dbReference type="InterPro" id="IPR009075">
    <property type="entry name" value="AcylCo_DH/oxidase_C"/>
</dbReference>
<feature type="domain" description="Acyl-CoA oxidase/dehydrogenase middle" evidence="12">
    <location>
        <begin position="161"/>
        <end position="269"/>
    </location>
</feature>
<dbReference type="SUPFAM" id="SSF56645">
    <property type="entry name" value="Acyl-CoA dehydrogenase NM domain-like"/>
    <property type="match status" value="1"/>
</dbReference>
<protein>
    <recommendedName>
        <fullName evidence="9">3-methylmercaptopropionyl-CoA dehydrogenase</fullName>
        <ecNumber evidence="8">1.3.99.41</ecNumber>
    </recommendedName>
</protein>
<comment type="catalytic activity">
    <reaction evidence="6">
        <text>3-(methylsulfanyl)propanoyl-CoA + oxidized [electron-transfer flavoprotein] + H(+) = 3-(methylsulfanyl)acryloyl-CoA + reduced [electron-transfer flavoprotein]</text>
        <dbReference type="Rhea" id="RHEA:52612"/>
        <dbReference type="Rhea" id="RHEA-COMP:10685"/>
        <dbReference type="Rhea" id="RHEA-COMP:10686"/>
        <dbReference type="ChEBI" id="CHEBI:15378"/>
        <dbReference type="ChEBI" id="CHEBI:57692"/>
        <dbReference type="ChEBI" id="CHEBI:58307"/>
        <dbReference type="ChEBI" id="CHEBI:82815"/>
        <dbReference type="ChEBI" id="CHEBI:84994"/>
        <dbReference type="EC" id="1.3.99.41"/>
    </reaction>
    <physiologicalReaction direction="left-to-right" evidence="6">
        <dbReference type="Rhea" id="RHEA:52613"/>
    </physiologicalReaction>
</comment>
<keyword evidence="3 10" id="KW-0285">Flavoprotein</keyword>
<feature type="domain" description="Acyl-CoA dehydrogenase/oxidase N-terminal" evidence="13">
    <location>
        <begin position="38"/>
        <end position="156"/>
    </location>
</feature>
<dbReference type="Pfam" id="PF00441">
    <property type="entry name" value="Acyl-CoA_dh_1"/>
    <property type="match status" value="1"/>
</dbReference>
<dbReference type="GO" id="GO:0016627">
    <property type="term" value="F:oxidoreductase activity, acting on the CH-CH group of donors"/>
    <property type="evidence" value="ECO:0007669"/>
    <property type="project" value="InterPro"/>
</dbReference>
<evidence type="ECO:0000256" key="9">
    <source>
        <dbReference type="ARBA" id="ARBA00069043"/>
    </source>
</evidence>
<dbReference type="Gene3D" id="1.10.540.10">
    <property type="entry name" value="Acyl-CoA dehydrogenase/oxidase, N-terminal domain"/>
    <property type="match status" value="1"/>
</dbReference>
<feature type="domain" description="Acyl-CoA dehydrogenase/oxidase C-terminal" evidence="11">
    <location>
        <begin position="281"/>
        <end position="439"/>
    </location>
</feature>
<evidence type="ECO:0000259" key="12">
    <source>
        <dbReference type="Pfam" id="PF02770"/>
    </source>
</evidence>
<evidence type="ECO:0000313" key="15">
    <source>
        <dbReference type="EMBL" id="EEW24828.1"/>
    </source>
</evidence>
<comment type="similarity">
    <text evidence="2 10">Belongs to the acyl-CoA dehydrogenase family.</text>
</comment>
<dbReference type="EC" id="1.3.99.41" evidence="8"/>
<dbReference type="SUPFAM" id="SSF47203">
    <property type="entry name" value="Acyl-CoA dehydrogenase C-terminal domain-like"/>
    <property type="match status" value="1"/>
</dbReference>
<evidence type="ECO:0000256" key="3">
    <source>
        <dbReference type="ARBA" id="ARBA00022630"/>
    </source>
</evidence>
<dbReference type="InterPro" id="IPR013786">
    <property type="entry name" value="AcylCoA_DH/ox_N"/>
</dbReference>
<dbReference type="InterPro" id="IPR025878">
    <property type="entry name" value="Acyl-CoA_dh-like_C_dom"/>
</dbReference>
<evidence type="ECO:0000256" key="4">
    <source>
        <dbReference type="ARBA" id="ARBA00022827"/>
    </source>
</evidence>
<comment type="function">
    <text evidence="7">Involved in the assimilation of dimethylsulphoniopropionate (DMSP), an important compound in the fixation of carbon in marine phytoplankton, by mediating the conversion of 3-(methylthio)propanoyl-CoA (MMPA-CoA) to 3-(methylthio)acryloyl-CoA (MTA-CoA).</text>
</comment>
<dbReference type="Pfam" id="PF02771">
    <property type="entry name" value="Acyl-CoA_dh_N"/>
    <property type="match status" value="1"/>
</dbReference>
<evidence type="ECO:0000259" key="11">
    <source>
        <dbReference type="Pfam" id="PF00441"/>
    </source>
</evidence>
<dbReference type="Gene3D" id="1.20.140.10">
    <property type="entry name" value="Butyryl-CoA Dehydrogenase, subunit A, domain 3"/>
    <property type="match status" value="1"/>
</dbReference>
<evidence type="ECO:0000256" key="1">
    <source>
        <dbReference type="ARBA" id="ARBA00001974"/>
    </source>
</evidence>
<dbReference type="GO" id="GO:0050660">
    <property type="term" value="F:flavin adenine dinucleotide binding"/>
    <property type="evidence" value="ECO:0007669"/>
    <property type="project" value="InterPro"/>
</dbReference>
<dbReference type="PANTHER" id="PTHR42803:SF1">
    <property type="entry name" value="BROAD-SPECIFICITY LINEAR ACYL-COA DEHYDROGENASE FADE5"/>
    <property type="match status" value="1"/>
</dbReference>
<dbReference type="InterPro" id="IPR006091">
    <property type="entry name" value="Acyl-CoA_Oxase/DH_mid-dom"/>
</dbReference>
<evidence type="ECO:0000256" key="10">
    <source>
        <dbReference type="RuleBase" id="RU362125"/>
    </source>
</evidence>
<dbReference type="OrthoDB" id="9807883at2"/>
<gene>
    <name evidence="15" type="ORF">Rsw2DRAFT_2235</name>
</gene>
<keyword evidence="16" id="KW-1185">Reference proteome</keyword>
<evidence type="ECO:0000313" key="16">
    <source>
        <dbReference type="Proteomes" id="UP000010121"/>
    </source>
</evidence>
<name>C8S2F7_9RHOB</name>
<evidence type="ECO:0000256" key="5">
    <source>
        <dbReference type="ARBA" id="ARBA00023002"/>
    </source>
</evidence>
<dbReference type="InterPro" id="IPR052166">
    <property type="entry name" value="Diverse_Acyl-CoA_DH"/>
</dbReference>
<evidence type="ECO:0000256" key="2">
    <source>
        <dbReference type="ARBA" id="ARBA00009347"/>
    </source>
</evidence>
<dbReference type="Proteomes" id="UP000010121">
    <property type="component" value="Unassembled WGS sequence"/>
</dbReference>
<dbReference type="InterPro" id="IPR037069">
    <property type="entry name" value="AcylCoA_DH/ox_N_sf"/>
</dbReference>
<comment type="cofactor">
    <cofactor evidence="1 10">
        <name>FAD</name>
        <dbReference type="ChEBI" id="CHEBI:57692"/>
    </cofactor>
</comment>
<evidence type="ECO:0000259" key="13">
    <source>
        <dbReference type="Pfam" id="PF02771"/>
    </source>
</evidence>
<evidence type="ECO:0000259" key="14">
    <source>
        <dbReference type="Pfam" id="PF12806"/>
    </source>
</evidence>
<dbReference type="FunFam" id="2.40.110.10:FF:000031">
    <property type="entry name" value="Acyl-CoA dehydrogenase, putative"/>
    <property type="match status" value="1"/>
</dbReference>
<accession>C8S2F7</accession>
<evidence type="ECO:0000256" key="7">
    <source>
        <dbReference type="ARBA" id="ARBA00058683"/>
    </source>
</evidence>
<dbReference type="AlphaFoldDB" id="C8S2F7"/>
<dbReference type="InterPro" id="IPR036250">
    <property type="entry name" value="AcylCo_DH-like_C"/>
</dbReference>
<organism evidence="15 16">
    <name type="scientific">Rhodobacter ferrooxidans</name>
    <dbReference type="NCBI Taxonomy" id="371731"/>
    <lineage>
        <taxon>Bacteria</taxon>
        <taxon>Pseudomonadati</taxon>
        <taxon>Pseudomonadota</taxon>
        <taxon>Alphaproteobacteria</taxon>
        <taxon>Rhodobacterales</taxon>
        <taxon>Rhodobacter group</taxon>
        <taxon>Rhodobacter</taxon>
    </lineage>
</organism>
<evidence type="ECO:0000256" key="6">
    <source>
        <dbReference type="ARBA" id="ARBA00051388"/>
    </source>
</evidence>
<reference evidence="15 16" key="1">
    <citation type="submission" date="2009-08" db="EMBL/GenBank/DDBJ databases">
        <title>The draft genome of Rhodobacter sp. SW2.</title>
        <authorList>
            <consortium name="US DOE Joint Genome Institute (JGI-PGF)"/>
            <person name="Lucas S."/>
            <person name="Copeland A."/>
            <person name="Lapidus A."/>
            <person name="Glavina del Rio T."/>
            <person name="Tice H."/>
            <person name="Bruce D."/>
            <person name="Goodwin L."/>
            <person name="Pitluck S."/>
            <person name="Larimer F."/>
            <person name="Land M.L."/>
            <person name="Hauser L."/>
            <person name="Emerson D."/>
        </authorList>
    </citation>
    <scope>NUCLEOTIDE SEQUENCE [LARGE SCALE GENOMIC DNA]</scope>
    <source>
        <strain evidence="15 16">SW2</strain>
    </source>
</reference>
<dbReference type="InterPro" id="IPR009100">
    <property type="entry name" value="AcylCoA_DH/oxidase_NM_dom_sf"/>
</dbReference>
<dbReference type="Pfam" id="PF12806">
    <property type="entry name" value="Acyl-CoA_dh_C"/>
    <property type="match status" value="1"/>
</dbReference>
<evidence type="ECO:0000256" key="8">
    <source>
        <dbReference type="ARBA" id="ARBA00066694"/>
    </source>
</evidence>
<dbReference type="PANTHER" id="PTHR42803">
    <property type="entry name" value="ACYL-COA DEHYDROGENASE"/>
    <property type="match status" value="1"/>
</dbReference>
<dbReference type="STRING" id="371731.Rsw2DRAFT_2235"/>